<evidence type="ECO:0000256" key="4">
    <source>
        <dbReference type="ARBA" id="ARBA00022723"/>
    </source>
</evidence>
<dbReference type="SFLD" id="SFLDS00003">
    <property type="entry name" value="Haloacid_Dehalogenase"/>
    <property type="match status" value="1"/>
</dbReference>
<dbReference type="InterPro" id="IPR023214">
    <property type="entry name" value="HAD_sf"/>
</dbReference>
<dbReference type="RefSeq" id="WP_197740684.1">
    <property type="nucleotide sequence ID" value="NZ_LR593887.1"/>
</dbReference>
<dbReference type="EMBL" id="LR586016">
    <property type="protein sequence ID" value="VIP02434.1"/>
    <property type="molecule type" value="Genomic_DNA"/>
</dbReference>
<dbReference type="InterPro" id="IPR010023">
    <property type="entry name" value="KdsC_fam"/>
</dbReference>
<evidence type="ECO:0000256" key="7">
    <source>
        <dbReference type="PIRSR" id="PIRSR006118-2"/>
    </source>
</evidence>
<dbReference type="SFLD" id="SFLDG01136">
    <property type="entry name" value="C1.6:_Phosphoserine_Phosphatas"/>
    <property type="match status" value="1"/>
</dbReference>
<reference evidence="8" key="1">
    <citation type="submission" date="2019-04" db="EMBL/GenBank/DDBJ databases">
        <authorList>
            <consortium name="Science for Life Laboratories"/>
        </authorList>
    </citation>
    <scope>NUCLEOTIDE SEQUENCE</scope>
    <source>
        <strain evidence="8">MBLW1</strain>
    </source>
</reference>
<feature type="binding site" evidence="7">
    <location>
        <position position="119"/>
    </location>
    <ligand>
        <name>Mg(2+)</name>
        <dbReference type="ChEBI" id="CHEBI:18420"/>
    </ligand>
</feature>
<accession>A0A6C2YM43</accession>
<keyword evidence="6 7" id="KW-0460">Magnesium</keyword>
<name>A0A6C2YM43_9BACT</name>
<dbReference type="PANTHER" id="PTHR21485">
    <property type="entry name" value="HAD SUPERFAMILY MEMBERS CMAS AND KDSC"/>
    <property type="match status" value="1"/>
</dbReference>
<dbReference type="KEGG" id="tim:GMBLW1_15260"/>
<protein>
    <recommendedName>
        <fullName evidence="10">Phenylphosphate carboxylase subunit delta</fullName>
    </recommendedName>
</protein>
<feature type="binding site" evidence="7">
    <location>
        <position position="26"/>
    </location>
    <ligand>
        <name>Mg(2+)</name>
        <dbReference type="ChEBI" id="CHEBI:18420"/>
    </ligand>
</feature>
<dbReference type="GO" id="GO:0046872">
    <property type="term" value="F:metal ion binding"/>
    <property type="evidence" value="ECO:0007669"/>
    <property type="project" value="UniProtKB-KW"/>
</dbReference>
<dbReference type="FunFam" id="3.40.50.1000:FF:000029">
    <property type="entry name" value="3-deoxy-D-manno-octulosonate 8-phosphate phosphatase KdsC"/>
    <property type="match status" value="1"/>
</dbReference>
<dbReference type="GO" id="GO:0016788">
    <property type="term" value="F:hydrolase activity, acting on ester bonds"/>
    <property type="evidence" value="ECO:0007669"/>
    <property type="project" value="InterPro"/>
</dbReference>
<evidence type="ECO:0008006" key="10">
    <source>
        <dbReference type="Google" id="ProtNLM"/>
    </source>
</evidence>
<proteinExistence type="inferred from homology"/>
<keyword evidence="4 7" id="KW-0479">Metal-binding</keyword>
<sequence>MTQADSLDSRNDLWIRMQRIELIVLDVDGVLTNGQVIYGHPELEIKCFHVRDGSGLKIWRDQGKKVALISGRSSPSVDRRAHELGITPVLQGRGNKGPALQEIVQRTGVPTSQICAIGDDLPDLPVLRACGVSVAVADACSELRAMADHTTQAPGGSGAVRETIEWLLKAQGRWQAVIDSLNSIAG</sequence>
<evidence type="ECO:0000256" key="3">
    <source>
        <dbReference type="ARBA" id="ARBA00011881"/>
    </source>
</evidence>
<evidence type="ECO:0000256" key="5">
    <source>
        <dbReference type="ARBA" id="ARBA00022801"/>
    </source>
</evidence>
<gene>
    <name evidence="8" type="ORF">GMBLW1_15260</name>
</gene>
<evidence type="ECO:0000256" key="1">
    <source>
        <dbReference type="ARBA" id="ARBA00001946"/>
    </source>
</evidence>
<evidence type="ECO:0000313" key="9">
    <source>
        <dbReference type="Proteomes" id="UP000464378"/>
    </source>
</evidence>
<dbReference type="AlphaFoldDB" id="A0A6C2YM43"/>
<dbReference type="EMBL" id="LR593887">
    <property type="protein sequence ID" value="VTS01386.1"/>
    <property type="molecule type" value="Genomic_DNA"/>
</dbReference>
<dbReference type="InterPro" id="IPR050793">
    <property type="entry name" value="CMP-NeuNAc_synthase"/>
</dbReference>
<dbReference type="SFLD" id="SFLDG01138">
    <property type="entry name" value="C1.6.2:_Deoxy-d-mannose-octulo"/>
    <property type="match status" value="1"/>
</dbReference>
<organism evidence="8">
    <name type="scientific">Tuwongella immobilis</name>
    <dbReference type="NCBI Taxonomy" id="692036"/>
    <lineage>
        <taxon>Bacteria</taxon>
        <taxon>Pseudomonadati</taxon>
        <taxon>Planctomycetota</taxon>
        <taxon>Planctomycetia</taxon>
        <taxon>Gemmatales</taxon>
        <taxon>Gemmataceae</taxon>
        <taxon>Tuwongella</taxon>
    </lineage>
</organism>
<dbReference type="CDD" id="cd01630">
    <property type="entry name" value="HAD_KDO-like"/>
    <property type="match status" value="1"/>
</dbReference>
<dbReference type="NCBIfam" id="TIGR01670">
    <property type="entry name" value="KdsC-phosphatas"/>
    <property type="match status" value="1"/>
</dbReference>
<dbReference type="InterPro" id="IPR036412">
    <property type="entry name" value="HAD-like_sf"/>
</dbReference>
<dbReference type="Gene3D" id="3.40.50.1000">
    <property type="entry name" value="HAD superfamily/HAD-like"/>
    <property type="match status" value="1"/>
</dbReference>
<keyword evidence="5 8" id="KW-0378">Hydrolase</keyword>
<comment type="similarity">
    <text evidence="2">Belongs to the KdsC family.</text>
</comment>
<dbReference type="GO" id="GO:0008781">
    <property type="term" value="F:N-acylneuraminate cytidylyltransferase activity"/>
    <property type="evidence" value="ECO:0007669"/>
    <property type="project" value="TreeGrafter"/>
</dbReference>
<keyword evidence="9" id="KW-1185">Reference proteome</keyword>
<dbReference type="Pfam" id="PF08282">
    <property type="entry name" value="Hydrolase_3"/>
    <property type="match status" value="1"/>
</dbReference>
<comment type="subunit">
    <text evidence="3">Homotetramer.</text>
</comment>
<dbReference type="InParanoid" id="A0A6C2YM43"/>
<comment type="cofactor">
    <cofactor evidence="1 7">
        <name>Mg(2+)</name>
        <dbReference type="ChEBI" id="CHEBI:18420"/>
    </cofactor>
</comment>
<dbReference type="FunCoup" id="A0A6C2YM43">
    <property type="interactions" value="210"/>
</dbReference>
<evidence type="ECO:0000313" key="8">
    <source>
        <dbReference type="EMBL" id="VIP02434.1"/>
    </source>
</evidence>
<evidence type="ECO:0000256" key="6">
    <source>
        <dbReference type="ARBA" id="ARBA00022842"/>
    </source>
</evidence>
<feature type="binding site" evidence="7">
    <location>
        <position position="28"/>
    </location>
    <ligand>
        <name>substrate</name>
    </ligand>
</feature>
<dbReference type="PANTHER" id="PTHR21485:SF3">
    <property type="entry name" value="N-ACYLNEURAMINATE CYTIDYLYLTRANSFERASE"/>
    <property type="match status" value="1"/>
</dbReference>
<dbReference type="SUPFAM" id="SSF56784">
    <property type="entry name" value="HAD-like"/>
    <property type="match status" value="1"/>
</dbReference>
<dbReference type="Proteomes" id="UP000464378">
    <property type="component" value="Chromosome"/>
</dbReference>
<evidence type="ECO:0000256" key="2">
    <source>
        <dbReference type="ARBA" id="ARBA00005893"/>
    </source>
</evidence>
<dbReference type="PIRSF" id="PIRSF006118">
    <property type="entry name" value="KDO8-P_Ptase"/>
    <property type="match status" value="1"/>
</dbReference>